<dbReference type="PANTHER" id="PTHR42872">
    <property type="entry name" value="PROTEIN-GLUTAMATE METHYLESTERASE/PROTEIN-GLUTAMINE GLUTAMINASE"/>
    <property type="match status" value="1"/>
</dbReference>
<evidence type="ECO:0000256" key="5">
    <source>
        <dbReference type="PROSITE-ProRule" id="PRU00169"/>
    </source>
</evidence>
<keyword evidence="10" id="KW-1185">Reference proteome</keyword>
<dbReference type="PROSITE" id="PS50110">
    <property type="entry name" value="RESPONSE_REGULATORY"/>
    <property type="match status" value="1"/>
</dbReference>
<feature type="domain" description="CheB-type methylesterase" evidence="8">
    <location>
        <begin position="158"/>
        <end position="350"/>
    </location>
</feature>
<dbReference type="Pfam" id="PF00072">
    <property type="entry name" value="Response_reg"/>
    <property type="match status" value="1"/>
</dbReference>
<dbReference type="AlphaFoldDB" id="A0A3N0CGW0"/>
<dbReference type="CDD" id="cd16432">
    <property type="entry name" value="CheB_Rec"/>
    <property type="match status" value="1"/>
</dbReference>
<keyword evidence="3 4" id="KW-0145">Chemotaxis</keyword>
<evidence type="ECO:0000256" key="3">
    <source>
        <dbReference type="HAMAP-Rule" id="MF_00099"/>
    </source>
</evidence>
<comment type="domain">
    <text evidence="3">Contains a C-terminal catalytic domain, and an N-terminal region which modulates catalytic activity.</text>
</comment>
<evidence type="ECO:0000313" key="10">
    <source>
        <dbReference type="Proteomes" id="UP000267128"/>
    </source>
</evidence>
<dbReference type="InterPro" id="IPR011006">
    <property type="entry name" value="CheY-like_superfamily"/>
</dbReference>
<dbReference type="Gene3D" id="3.40.50.180">
    <property type="entry name" value="Methylesterase CheB, C-terminal domain"/>
    <property type="match status" value="1"/>
</dbReference>
<feature type="active site" evidence="3 4">
    <location>
        <position position="198"/>
    </location>
</feature>
<comment type="catalytic activity">
    <reaction evidence="2 3">
        <text>[protein]-L-glutamate 5-O-methyl ester + H2O = L-glutamyl-[protein] + methanol + H(+)</text>
        <dbReference type="Rhea" id="RHEA:23236"/>
        <dbReference type="Rhea" id="RHEA-COMP:10208"/>
        <dbReference type="Rhea" id="RHEA-COMP:10311"/>
        <dbReference type="ChEBI" id="CHEBI:15377"/>
        <dbReference type="ChEBI" id="CHEBI:15378"/>
        <dbReference type="ChEBI" id="CHEBI:17790"/>
        <dbReference type="ChEBI" id="CHEBI:29973"/>
        <dbReference type="ChEBI" id="CHEBI:82795"/>
        <dbReference type="EC" id="3.1.1.61"/>
    </reaction>
</comment>
<dbReference type="GO" id="GO:0008984">
    <property type="term" value="F:protein-glutamate methylesterase activity"/>
    <property type="evidence" value="ECO:0007669"/>
    <property type="project" value="UniProtKB-UniRule"/>
</dbReference>
<evidence type="ECO:0000259" key="7">
    <source>
        <dbReference type="PROSITE" id="PS50110"/>
    </source>
</evidence>
<dbReference type="GO" id="GO:0005737">
    <property type="term" value="C:cytoplasm"/>
    <property type="evidence" value="ECO:0007669"/>
    <property type="project" value="UniProtKB-SubCell"/>
</dbReference>
<evidence type="ECO:0000256" key="1">
    <source>
        <dbReference type="ARBA" id="ARBA00022801"/>
    </source>
</evidence>
<dbReference type="HAMAP" id="MF_00099">
    <property type="entry name" value="CheB_chemtxs"/>
    <property type="match status" value="1"/>
</dbReference>
<dbReference type="GO" id="GO:0050568">
    <property type="term" value="F:protein-glutamine glutaminase activity"/>
    <property type="evidence" value="ECO:0007669"/>
    <property type="project" value="UniProtKB-UniRule"/>
</dbReference>
<dbReference type="EC" id="3.1.1.61" evidence="3"/>
<dbReference type="SMART" id="SM00448">
    <property type="entry name" value="REC"/>
    <property type="match status" value="1"/>
</dbReference>
<dbReference type="InterPro" id="IPR001789">
    <property type="entry name" value="Sig_transdc_resp-reg_receiver"/>
</dbReference>
<comment type="subcellular location">
    <subcellularLocation>
        <location evidence="3">Cytoplasm</location>
    </subcellularLocation>
</comment>
<name>A0A3N0CGW0_9ACTN</name>
<evidence type="ECO:0000256" key="4">
    <source>
        <dbReference type="PROSITE-ProRule" id="PRU00050"/>
    </source>
</evidence>
<dbReference type="InterPro" id="IPR000673">
    <property type="entry name" value="Sig_transdc_resp-reg_Me-estase"/>
</dbReference>
<dbReference type="NCBIfam" id="NF001965">
    <property type="entry name" value="PRK00742.1"/>
    <property type="match status" value="1"/>
</dbReference>
<comment type="caution">
    <text evidence="9">The sequence shown here is derived from an EMBL/GenBank/DDBJ whole genome shotgun (WGS) entry which is preliminary data.</text>
</comment>
<organism evidence="9 10">
    <name type="scientific">Nocardioides marmoriginsengisoli</name>
    <dbReference type="NCBI Taxonomy" id="661483"/>
    <lineage>
        <taxon>Bacteria</taxon>
        <taxon>Bacillati</taxon>
        <taxon>Actinomycetota</taxon>
        <taxon>Actinomycetes</taxon>
        <taxon>Propionibacteriales</taxon>
        <taxon>Nocardioidaceae</taxon>
        <taxon>Nocardioides</taxon>
    </lineage>
</organism>
<keyword evidence="3" id="KW-0963">Cytoplasm</keyword>
<evidence type="ECO:0000259" key="8">
    <source>
        <dbReference type="PROSITE" id="PS50122"/>
    </source>
</evidence>
<comment type="PTM">
    <text evidence="3">Phosphorylated by CheA. Phosphorylation of the N-terminal regulatory domain activates the methylesterase activity.</text>
</comment>
<comment type="similarity">
    <text evidence="3">Belongs to the CheB family.</text>
</comment>
<dbReference type="Gene3D" id="3.40.50.2300">
    <property type="match status" value="1"/>
</dbReference>
<dbReference type="GO" id="GO:0000156">
    <property type="term" value="F:phosphorelay response regulator activity"/>
    <property type="evidence" value="ECO:0007669"/>
    <property type="project" value="InterPro"/>
</dbReference>
<dbReference type="PANTHER" id="PTHR42872:SF3">
    <property type="entry name" value="PROTEIN-GLUTAMATE METHYLESTERASE_PROTEIN-GLUTAMINE GLUTAMINASE 1"/>
    <property type="match status" value="1"/>
</dbReference>
<dbReference type="InterPro" id="IPR035909">
    <property type="entry name" value="CheB_C"/>
</dbReference>
<evidence type="ECO:0000313" key="9">
    <source>
        <dbReference type="EMBL" id="RNL62668.1"/>
    </source>
</evidence>
<dbReference type="PROSITE" id="PS50122">
    <property type="entry name" value="CHEB"/>
    <property type="match status" value="1"/>
</dbReference>
<keyword evidence="1 3" id="KW-0378">Hydrolase</keyword>
<accession>A0A3N0CGW0</accession>
<evidence type="ECO:0000256" key="6">
    <source>
        <dbReference type="SAM" id="MobiDB-lite"/>
    </source>
</evidence>
<keyword evidence="3 5" id="KW-0597">Phosphoprotein</keyword>
<comment type="catalytic activity">
    <reaction evidence="3">
        <text>L-glutaminyl-[protein] + H2O = L-glutamyl-[protein] + NH4(+)</text>
        <dbReference type="Rhea" id="RHEA:16441"/>
        <dbReference type="Rhea" id="RHEA-COMP:10207"/>
        <dbReference type="Rhea" id="RHEA-COMP:10208"/>
        <dbReference type="ChEBI" id="CHEBI:15377"/>
        <dbReference type="ChEBI" id="CHEBI:28938"/>
        <dbReference type="ChEBI" id="CHEBI:29973"/>
        <dbReference type="ChEBI" id="CHEBI:30011"/>
        <dbReference type="EC" id="3.5.1.44"/>
    </reaction>
</comment>
<dbReference type="RefSeq" id="WP_123227964.1">
    <property type="nucleotide sequence ID" value="NZ_RJSE01000007.1"/>
</dbReference>
<protein>
    <recommendedName>
        <fullName evidence="3">Protein-glutamate methylesterase/protein-glutamine glutaminase</fullName>
        <ecNumber evidence="3">3.1.1.61</ecNumber>
        <ecNumber evidence="3">3.5.1.44</ecNumber>
    </recommendedName>
</protein>
<dbReference type="PIRSF" id="PIRSF000876">
    <property type="entry name" value="RR_chemtxs_CheB"/>
    <property type="match status" value="1"/>
</dbReference>
<dbReference type="Proteomes" id="UP000267128">
    <property type="component" value="Unassembled WGS sequence"/>
</dbReference>
<gene>
    <name evidence="3" type="primary">cheB</name>
    <name evidence="9" type="ORF">EFK50_12995</name>
</gene>
<dbReference type="EMBL" id="RJSE01000007">
    <property type="protein sequence ID" value="RNL62668.1"/>
    <property type="molecule type" value="Genomic_DNA"/>
</dbReference>
<dbReference type="SUPFAM" id="SSF52172">
    <property type="entry name" value="CheY-like"/>
    <property type="match status" value="1"/>
</dbReference>
<dbReference type="SUPFAM" id="SSF52738">
    <property type="entry name" value="Methylesterase CheB, C-terminal domain"/>
    <property type="match status" value="1"/>
</dbReference>
<dbReference type="OrthoDB" id="9793421at2"/>
<dbReference type="GO" id="GO:0006935">
    <property type="term" value="P:chemotaxis"/>
    <property type="evidence" value="ECO:0007669"/>
    <property type="project" value="UniProtKB-UniRule"/>
</dbReference>
<evidence type="ECO:0000256" key="2">
    <source>
        <dbReference type="ARBA" id="ARBA00048267"/>
    </source>
</evidence>
<feature type="region of interest" description="Disordered" evidence="6">
    <location>
        <begin position="139"/>
        <end position="158"/>
    </location>
</feature>
<proteinExistence type="inferred from homology"/>
<comment type="function">
    <text evidence="3">Involved in chemotaxis. Part of a chemotaxis signal transduction system that modulates chemotaxis in response to various stimuli. Catalyzes the demethylation of specific methylglutamate residues introduced into the chemoreceptors (methyl-accepting chemotaxis proteins or MCP) by CheR. Also mediates the irreversible deamidation of specific glutamine residues to glutamic acid.</text>
</comment>
<feature type="modified residue" description="4-aspartylphosphate" evidence="3 5">
    <location>
        <position position="54"/>
    </location>
</feature>
<feature type="domain" description="Response regulatory" evidence="7">
    <location>
        <begin position="3"/>
        <end position="121"/>
    </location>
</feature>
<dbReference type="CDD" id="cd17541">
    <property type="entry name" value="REC_CheB-like"/>
    <property type="match status" value="1"/>
</dbReference>
<feature type="active site" evidence="3 4">
    <location>
        <position position="171"/>
    </location>
</feature>
<sequence>MIRVLVVDDSALVRRLVTTSLSLDPEIEVVGIAVHGREAVDRVEELRPDAVTLDIEMPVLDGLGALAAIRRRHPRLPVIMFSTLTEKGATKTLEALSLGASDFVTKPSNTTSMAESMASVREQLIPKVKALVGARRVVGPGRSEGPARTPPPVRVAAPSTTRPEVLVIGCSTGGPDALSRVLEELPGTLRVPVLVVQHMPPLFTTMLAERLDRVSALSVREAVEGDVPAPGQVLVAPGGLHLRVRRSAGVVRVHLDDGPQENFCRPAVDALFRSAAEAYGGAVAALVLTGMGQDGLIGCQLLAEQGAWIAAQDEASSVVWGMPGAVASAGLAHEVLPLEDVAGKLAAALA</sequence>
<feature type="active site" evidence="3 4">
    <location>
        <position position="294"/>
    </location>
</feature>
<reference evidence="9 10" key="1">
    <citation type="submission" date="2018-11" db="EMBL/GenBank/DDBJ databases">
        <authorList>
            <person name="Li F."/>
        </authorList>
    </citation>
    <scope>NUCLEOTIDE SEQUENCE [LARGE SCALE GENOMIC DNA]</scope>
    <source>
        <strain evidence="9 10">Gsoil 097</strain>
    </source>
</reference>
<dbReference type="InterPro" id="IPR008248">
    <property type="entry name" value="CheB-like"/>
</dbReference>
<dbReference type="Pfam" id="PF01339">
    <property type="entry name" value="CheB_methylest"/>
    <property type="match status" value="1"/>
</dbReference>
<dbReference type="EC" id="3.5.1.44" evidence="3"/>